<keyword evidence="2" id="KW-1185">Reference proteome</keyword>
<organism evidence="1 2">
    <name type="scientific">Streptomyces erythrochromogenes</name>
    <dbReference type="NCBI Taxonomy" id="285574"/>
    <lineage>
        <taxon>Bacteria</taxon>
        <taxon>Bacillati</taxon>
        <taxon>Actinomycetota</taxon>
        <taxon>Actinomycetes</taxon>
        <taxon>Kitasatosporales</taxon>
        <taxon>Streptomycetaceae</taxon>
        <taxon>Streptomyces</taxon>
    </lineage>
</organism>
<sequence>MPAHTPPGRPVFEPADRIPALAALRSAVQRQDWTAVAAAFDGLDDEDDRALACRVVAERSGSEAFLRQAAERFPRDPLPRSLLADRLVQIGWGIRTAHRAQHVSRQQFDEFHAHLRRAEILLIDVCAEHPRYALAWYLRVITSRGLQLGAGETRRRYDRLAEHHPHHFGGQSQLLQQICPKWGGSWEAAHGFAQECAANAPDGSPNGALVAIAQMENHLEIAEKSGTGAAAAYLREHDHHTRLLEAATRSALHPASRADAFRTVDAHSAFAAAHSAAGRHAAAAPHFRALGDRASEFPWGYLGSGDHEAEFVRHRKTALAKG</sequence>
<accession>A0ABZ1QAQ6</accession>
<dbReference type="GeneID" id="95497457"/>
<reference evidence="1" key="1">
    <citation type="submission" date="2022-10" db="EMBL/GenBank/DDBJ databases">
        <title>The complete genomes of actinobacterial strains from the NBC collection.</title>
        <authorList>
            <person name="Joergensen T.S."/>
            <person name="Alvarez Arevalo M."/>
            <person name="Sterndorff E.B."/>
            <person name="Faurdal D."/>
            <person name="Vuksanovic O."/>
            <person name="Mourched A.-S."/>
            <person name="Charusanti P."/>
            <person name="Shaw S."/>
            <person name="Blin K."/>
            <person name="Weber T."/>
        </authorList>
    </citation>
    <scope>NUCLEOTIDE SEQUENCE</scope>
    <source>
        <strain evidence="1">NBC_00303</strain>
    </source>
</reference>
<evidence type="ECO:0008006" key="3">
    <source>
        <dbReference type="Google" id="ProtNLM"/>
    </source>
</evidence>
<name>A0ABZ1QAQ6_9ACTN</name>
<dbReference type="RefSeq" id="WP_031147862.1">
    <property type="nucleotide sequence ID" value="NZ_CP108036.1"/>
</dbReference>
<gene>
    <name evidence="1" type="ORF">OHA91_15445</name>
</gene>
<dbReference type="Proteomes" id="UP001432312">
    <property type="component" value="Chromosome"/>
</dbReference>
<protein>
    <recommendedName>
        <fullName evidence="3">DUF4034 domain-containing protein</fullName>
    </recommendedName>
</protein>
<proteinExistence type="predicted"/>
<evidence type="ECO:0000313" key="1">
    <source>
        <dbReference type="EMBL" id="WUN79782.1"/>
    </source>
</evidence>
<evidence type="ECO:0000313" key="2">
    <source>
        <dbReference type="Proteomes" id="UP001432312"/>
    </source>
</evidence>
<dbReference type="EMBL" id="CP108036">
    <property type="protein sequence ID" value="WUN79782.1"/>
    <property type="molecule type" value="Genomic_DNA"/>
</dbReference>